<dbReference type="Proteomes" id="UP000317429">
    <property type="component" value="Chromosome"/>
</dbReference>
<gene>
    <name evidence="2" type="ORF">Pla175_03660</name>
</gene>
<reference evidence="2 3" key="1">
    <citation type="submission" date="2019-02" db="EMBL/GenBank/DDBJ databases">
        <title>Deep-cultivation of Planctomycetes and their phenomic and genomic characterization uncovers novel biology.</title>
        <authorList>
            <person name="Wiegand S."/>
            <person name="Jogler M."/>
            <person name="Boedeker C."/>
            <person name="Pinto D."/>
            <person name="Vollmers J."/>
            <person name="Rivas-Marin E."/>
            <person name="Kohn T."/>
            <person name="Peeters S.H."/>
            <person name="Heuer A."/>
            <person name="Rast P."/>
            <person name="Oberbeckmann S."/>
            <person name="Bunk B."/>
            <person name="Jeske O."/>
            <person name="Meyerdierks A."/>
            <person name="Storesund J.E."/>
            <person name="Kallscheuer N."/>
            <person name="Luecker S."/>
            <person name="Lage O.M."/>
            <person name="Pohl T."/>
            <person name="Merkel B.J."/>
            <person name="Hornburger P."/>
            <person name="Mueller R.-W."/>
            <person name="Bruemmer F."/>
            <person name="Labrenz M."/>
            <person name="Spormann A.M."/>
            <person name="Op den Camp H."/>
            <person name="Overmann J."/>
            <person name="Amann R."/>
            <person name="Jetten M.S.M."/>
            <person name="Mascher T."/>
            <person name="Medema M.H."/>
            <person name="Devos D.P."/>
            <person name="Kaster A.-K."/>
            <person name="Ovreas L."/>
            <person name="Rohde M."/>
            <person name="Galperin M.Y."/>
            <person name="Jogler C."/>
        </authorList>
    </citation>
    <scope>NUCLEOTIDE SEQUENCE [LARGE SCALE GENOMIC DNA]</scope>
    <source>
        <strain evidence="2 3">Pla175</strain>
    </source>
</reference>
<name>A0A518D6A5_9BACT</name>
<evidence type="ECO:0000313" key="3">
    <source>
        <dbReference type="Proteomes" id="UP000317429"/>
    </source>
</evidence>
<sequence length="384" mass="41615">MTGVGAGAAAGALIEPLQQPEAEAQQSLGQPHEGSQAQLGSQQPLPQQSLGQPQLGSQQLSQQLFFLQPPNNLSSRQLFFELQQVPQSLGQPQLGSQQPFEQQSLGQPQLGSQQLFEQQSLGQPQLGSQQSQQSFFLQPLNSLLSRPPFFELQQEPQSLGQPHEGSQQPFEQQSLGQPQLGSQQLFEQQSLGQPQLGSQQSLQPLFLQPPNSLLSSPPFFEPQQEPQSLGQPHEGSQQQSLAQQSLGQPQLGSQQSPQPLLLQPPNNLLSKPPFFEPQQEPQSLGQPHEGSQQSLAQQSLGQPQQGSQQLDFLHPSSRPPLAGPTRQALIISAANTFNFISRLLLSTASRFQSTTCRLPLTRDAAPREHAATTTGRSPRASAAA</sequence>
<dbReference type="EMBL" id="CP036291">
    <property type="protein sequence ID" value="QDU87012.1"/>
    <property type="molecule type" value="Genomic_DNA"/>
</dbReference>
<feature type="compositionally biased region" description="Low complexity" evidence="1">
    <location>
        <begin position="206"/>
        <end position="228"/>
    </location>
</feature>
<evidence type="ECO:0000256" key="1">
    <source>
        <dbReference type="SAM" id="MobiDB-lite"/>
    </source>
</evidence>
<dbReference type="KEGG" id="pnd:Pla175_03660"/>
<feature type="region of interest" description="Disordered" evidence="1">
    <location>
        <begin position="1"/>
        <end position="56"/>
    </location>
</feature>
<keyword evidence="3" id="KW-1185">Reference proteome</keyword>
<dbReference type="RefSeq" id="WP_197527202.1">
    <property type="nucleotide sequence ID" value="NZ_CP036291.1"/>
</dbReference>
<feature type="region of interest" description="Disordered" evidence="1">
    <location>
        <begin position="206"/>
        <end position="323"/>
    </location>
</feature>
<feature type="compositionally biased region" description="Polar residues" evidence="1">
    <location>
        <begin position="155"/>
        <end position="171"/>
    </location>
</feature>
<organism evidence="2 3">
    <name type="scientific">Pirellulimonas nuda</name>
    <dbReference type="NCBI Taxonomy" id="2528009"/>
    <lineage>
        <taxon>Bacteria</taxon>
        <taxon>Pseudomonadati</taxon>
        <taxon>Planctomycetota</taxon>
        <taxon>Planctomycetia</taxon>
        <taxon>Pirellulales</taxon>
        <taxon>Lacipirellulaceae</taxon>
        <taxon>Pirellulimonas</taxon>
    </lineage>
</organism>
<evidence type="ECO:0000313" key="2">
    <source>
        <dbReference type="EMBL" id="QDU87012.1"/>
    </source>
</evidence>
<feature type="region of interest" description="Disordered" evidence="1">
    <location>
        <begin position="155"/>
        <end position="178"/>
    </location>
</feature>
<feature type="compositionally biased region" description="Low complexity" evidence="1">
    <location>
        <begin position="9"/>
        <end position="26"/>
    </location>
</feature>
<feature type="compositionally biased region" description="Low complexity" evidence="1">
    <location>
        <begin position="34"/>
        <end position="56"/>
    </location>
</feature>
<accession>A0A518D6A5</accession>
<proteinExistence type="predicted"/>
<feature type="compositionally biased region" description="Low complexity" evidence="1">
    <location>
        <begin position="236"/>
        <end position="282"/>
    </location>
</feature>
<feature type="region of interest" description="Disordered" evidence="1">
    <location>
        <begin position="362"/>
        <end position="384"/>
    </location>
</feature>
<dbReference type="AlphaFoldDB" id="A0A518D6A5"/>
<feature type="compositionally biased region" description="Low complexity" evidence="1">
    <location>
        <begin position="290"/>
        <end position="310"/>
    </location>
</feature>
<protein>
    <submittedName>
        <fullName evidence="2">Uncharacterized protein</fullName>
    </submittedName>
</protein>